<feature type="compositionally biased region" description="Polar residues" evidence="8">
    <location>
        <begin position="587"/>
        <end position="598"/>
    </location>
</feature>
<proteinExistence type="predicted"/>
<evidence type="ECO:0000256" key="6">
    <source>
        <dbReference type="ARBA" id="ARBA00022807"/>
    </source>
</evidence>
<dbReference type="SUPFAM" id="SSF54001">
    <property type="entry name" value="Cysteine proteinases"/>
    <property type="match status" value="1"/>
</dbReference>
<evidence type="ECO:0000259" key="9">
    <source>
        <dbReference type="PROSITE" id="PS50235"/>
    </source>
</evidence>
<evidence type="ECO:0000256" key="4">
    <source>
        <dbReference type="ARBA" id="ARBA00022786"/>
    </source>
</evidence>
<feature type="region of interest" description="Disordered" evidence="8">
    <location>
        <begin position="750"/>
        <end position="780"/>
    </location>
</feature>
<dbReference type="InterPro" id="IPR044635">
    <property type="entry name" value="UBP14-like"/>
</dbReference>
<dbReference type="PROSITE" id="PS50235">
    <property type="entry name" value="USP_3"/>
    <property type="match status" value="1"/>
</dbReference>
<evidence type="ECO:0000256" key="1">
    <source>
        <dbReference type="ARBA" id="ARBA00000707"/>
    </source>
</evidence>
<evidence type="ECO:0000256" key="7">
    <source>
        <dbReference type="SAM" id="Coils"/>
    </source>
</evidence>
<comment type="catalytic activity">
    <reaction evidence="1">
        <text>Thiol-dependent hydrolysis of ester, thioester, amide, peptide and isopeptide bonds formed by the C-terminal Gly of ubiquitin (a 76-residue protein attached to proteins as an intracellular targeting signal).</text>
        <dbReference type="EC" id="3.4.19.12"/>
    </reaction>
</comment>
<keyword evidence="4" id="KW-0833">Ubl conjugation pathway</keyword>
<keyword evidence="6" id="KW-0788">Thiol protease</keyword>
<dbReference type="InterPro" id="IPR018200">
    <property type="entry name" value="USP_CS"/>
</dbReference>
<keyword evidence="11" id="KW-1185">Reference proteome</keyword>
<sequence>MLKMNEGLLWGGRTQCIRVRNPMFSRKVGWNDTVASIMTSMGWTISSEVAWLAALGSSPSSTVPHPPIVDPDAQVLVPPSGVSQPDSPQRKKLLMAWIELGAFALVWRRRYPGIETAFRFSLEVHDTRETLEDMLGVNELYMDDLPRPVPQNKRGPFEALGLGPRWSPKILKTAYSMQCRCLLSKRTQFFDCLSHIYELTQNDQVGMLLAEERSRGRHTSLELSEAYAELGFGEDGELGMIGEDSDDNSVWEAFLYRVGQWSKLGQKDFIGPYAPPPGLPPGRETHGPYAPPPRFPPGREDVDMDSSASAGVGVAPSDEHQRGRSLTRAGAGTPHPSHSDWTTRALALPREDVKRNLKAALEVIAESRGSLELQRRLRGEAENKFGMDVETAYATLGVMKETDDEMVLAVFQTRCSDSPAMTDRMLDALRSIAQAWQSSRLLRFLETGNPESETPGHSTTSVPLEWPRGLDQLGNTCYLNSLLQYFYTIRELRENVVDNSKLVDENELIESRALETMRVGGRLVTKREIARSAEFVRLLGVLFTQLSVAETPSVTPELQLAKLALVTSQDEEEDKLLNHAIVASPVDTRQNTAPSSDATLVDAPMDVEPMGPHLPLADKSSTTILPEDEAAAPNGVPTAHSTPSATSGPDSAASSERKMSPPECAPSVLGKRERDSSVRPTRSMIYFGALADDPQTVKSPKRANTVPPSDMALDGESRSFRRAMTDPMDVDPAEPKPRSVSVDVEMKVDGPPEVSQQINGTNEPKRPPPPLPPRSSTKRVEVQSDSFMMFGRQHDVSECMDNCMFQIEAALKPDQEVAEGSLVKRLFYGKLRQRVTSDSSSTVHMRDDPFAHIHVNVGDEGFDLYDGLGGYFEDEVEYESRKSKMDVTLVELPQLLQVQLQRVQFNRETFQAYKSNAYVKFGESLYLDRFLESADPQKREHSKTIRKQLDECRNEIRALTQDSSGSFLQAMDFTRKFLDEQKQVDIPAWNTEASQTLESERHALNRRIEELRARAASLKEELEAVWADEKAAEYELCSVFIHRGKRNHAFGHYWLYSRVLPDHPDNWYKYNDSTITAVKKSDVLGDLTGSTANPYLLVYVRKGSDAIHTVHRLV</sequence>
<feature type="compositionally biased region" description="Low complexity" evidence="8">
    <location>
        <begin position="306"/>
        <end position="315"/>
    </location>
</feature>
<dbReference type="GO" id="GO:0070628">
    <property type="term" value="F:proteasome binding"/>
    <property type="evidence" value="ECO:0007669"/>
    <property type="project" value="TreeGrafter"/>
</dbReference>
<dbReference type="EC" id="3.4.19.12" evidence="2"/>
<dbReference type="Pfam" id="PF13446">
    <property type="entry name" value="RPT"/>
    <property type="match status" value="2"/>
</dbReference>
<dbReference type="GO" id="GO:0061136">
    <property type="term" value="P:regulation of proteasomal protein catabolic process"/>
    <property type="evidence" value="ECO:0007669"/>
    <property type="project" value="TreeGrafter"/>
</dbReference>
<dbReference type="STRING" id="1858805.M5G9J1"/>
<reference evidence="10 11" key="1">
    <citation type="journal article" date="2012" name="Science">
        <title>The Paleozoic origin of enzymatic lignin decomposition reconstructed from 31 fungal genomes.</title>
        <authorList>
            <person name="Floudas D."/>
            <person name="Binder M."/>
            <person name="Riley R."/>
            <person name="Barry K."/>
            <person name="Blanchette R.A."/>
            <person name="Henrissat B."/>
            <person name="Martinez A.T."/>
            <person name="Otillar R."/>
            <person name="Spatafora J.W."/>
            <person name="Yadav J.S."/>
            <person name="Aerts A."/>
            <person name="Benoit I."/>
            <person name="Boyd A."/>
            <person name="Carlson A."/>
            <person name="Copeland A."/>
            <person name="Coutinho P.M."/>
            <person name="de Vries R.P."/>
            <person name="Ferreira P."/>
            <person name="Findley K."/>
            <person name="Foster B."/>
            <person name="Gaskell J."/>
            <person name="Glotzer D."/>
            <person name="Gorecki P."/>
            <person name="Heitman J."/>
            <person name="Hesse C."/>
            <person name="Hori C."/>
            <person name="Igarashi K."/>
            <person name="Jurgens J.A."/>
            <person name="Kallen N."/>
            <person name="Kersten P."/>
            <person name="Kohler A."/>
            <person name="Kuees U."/>
            <person name="Kumar T.K.A."/>
            <person name="Kuo A."/>
            <person name="LaButti K."/>
            <person name="Larrondo L.F."/>
            <person name="Lindquist E."/>
            <person name="Ling A."/>
            <person name="Lombard V."/>
            <person name="Lucas S."/>
            <person name="Lundell T."/>
            <person name="Martin R."/>
            <person name="McLaughlin D.J."/>
            <person name="Morgenstern I."/>
            <person name="Morin E."/>
            <person name="Murat C."/>
            <person name="Nagy L.G."/>
            <person name="Nolan M."/>
            <person name="Ohm R.A."/>
            <person name="Patyshakuliyeva A."/>
            <person name="Rokas A."/>
            <person name="Ruiz-Duenas F.J."/>
            <person name="Sabat G."/>
            <person name="Salamov A."/>
            <person name="Samejima M."/>
            <person name="Schmutz J."/>
            <person name="Slot J.C."/>
            <person name="St John F."/>
            <person name="Stenlid J."/>
            <person name="Sun H."/>
            <person name="Sun S."/>
            <person name="Syed K."/>
            <person name="Tsang A."/>
            <person name="Wiebenga A."/>
            <person name="Young D."/>
            <person name="Pisabarro A."/>
            <person name="Eastwood D.C."/>
            <person name="Martin F."/>
            <person name="Cullen D."/>
            <person name="Grigoriev I.V."/>
            <person name="Hibbett D.S."/>
        </authorList>
    </citation>
    <scope>NUCLEOTIDE SEQUENCE [LARGE SCALE GENOMIC DNA]</scope>
    <source>
        <strain evidence="10 11">DJM-731 SS1</strain>
    </source>
</reference>
<feature type="compositionally biased region" description="Polar residues" evidence="8">
    <location>
        <begin position="639"/>
        <end position="654"/>
    </location>
</feature>
<dbReference type="GO" id="GO:0016579">
    <property type="term" value="P:protein deubiquitination"/>
    <property type="evidence" value="ECO:0007669"/>
    <property type="project" value="InterPro"/>
</dbReference>
<gene>
    <name evidence="10" type="ORF">DACRYDRAFT_94355</name>
</gene>
<dbReference type="OrthoDB" id="2420415at2759"/>
<evidence type="ECO:0000256" key="3">
    <source>
        <dbReference type="ARBA" id="ARBA00022670"/>
    </source>
</evidence>
<feature type="region of interest" description="Disordered" evidence="8">
    <location>
        <begin position="272"/>
        <end position="341"/>
    </location>
</feature>
<evidence type="ECO:0000256" key="5">
    <source>
        <dbReference type="ARBA" id="ARBA00022801"/>
    </source>
</evidence>
<feature type="coiled-coil region" evidence="7">
    <location>
        <begin position="994"/>
        <end position="1028"/>
    </location>
</feature>
<accession>M5G9J1</accession>
<dbReference type="HOGENOM" id="CLU_002870_0_0_1"/>
<dbReference type="Gene3D" id="3.90.70.10">
    <property type="entry name" value="Cysteine proteinases"/>
    <property type="match status" value="2"/>
</dbReference>
<organism evidence="10 11">
    <name type="scientific">Dacryopinax primogenitus (strain DJM 731)</name>
    <name type="common">Brown rot fungus</name>
    <dbReference type="NCBI Taxonomy" id="1858805"/>
    <lineage>
        <taxon>Eukaryota</taxon>
        <taxon>Fungi</taxon>
        <taxon>Dikarya</taxon>
        <taxon>Basidiomycota</taxon>
        <taxon>Agaricomycotina</taxon>
        <taxon>Dacrymycetes</taxon>
        <taxon>Dacrymycetales</taxon>
        <taxon>Dacrymycetaceae</taxon>
        <taxon>Dacryopinax</taxon>
    </lineage>
</organism>
<dbReference type="PROSITE" id="PS00972">
    <property type="entry name" value="USP_1"/>
    <property type="match status" value="1"/>
</dbReference>
<dbReference type="EMBL" id="JH795861">
    <property type="protein sequence ID" value="EJU02532.1"/>
    <property type="molecule type" value="Genomic_DNA"/>
</dbReference>
<evidence type="ECO:0000313" key="11">
    <source>
        <dbReference type="Proteomes" id="UP000030653"/>
    </source>
</evidence>
<dbReference type="RefSeq" id="XP_040629426.1">
    <property type="nucleotide sequence ID" value="XM_040777217.1"/>
</dbReference>
<evidence type="ECO:0000256" key="8">
    <source>
        <dbReference type="SAM" id="MobiDB-lite"/>
    </source>
</evidence>
<dbReference type="InterPro" id="IPR028889">
    <property type="entry name" value="USP"/>
</dbReference>
<dbReference type="PANTHER" id="PTHR43982:SF6">
    <property type="entry name" value="UBIQUITIN CARBOXYL-TERMINAL HYDROLASE 2-RELATED"/>
    <property type="match status" value="1"/>
</dbReference>
<keyword evidence="3" id="KW-0645">Protease</keyword>
<dbReference type="GO" id="GO:0043161">
    <property type="term" value="P:proteasome-mediated ubiquitin-dependent protein catabolic process"/>
    <property type="evidence" value="ECO:0007669"/>
    <property type="project" value="InterPro"/>
</dbReference>
<dbReference type="InterPro" id="IPR038765">
    <property type="entry name" value="Papain-like_cys_pep_sf"/>
</dbReference>
<dbReference type="GO" id="GO:0004843">
    <property type="term" value="F:cysteine-type deubiquitinase activity"/>
    <property type="evidence" value="ECO:0007669"/>
    <property type="project" value="UniProtKB-EC"/>
</dbReference>
<feature type="domain" description="USP" evidence="9">
    <location>
        <begin position="468"/>
        <end position="1102"/>
    </location>
</feature>
<protein>
    <recommendedName>
        <fullName evidence="2">ubiquitinyl hydrolase 1</fullName>
        <ecNumber evidence="2">3.4.19.12</ecNumber>
    </recommendedName>
</protein>
<dbReference type="PROSITE" id="PS00973">
    <property type="entry name" value="USP_2"/>
    <property type="match status" value="1"/>
</dbReference>
<feature type="region of interest" description="Disordered" evidence="8">
    <location>
        <begin position="587"/>
        <end position="717"/>
    </location>
</feature>
<evidence type="ECO:0000313" key="10">
    <source>
        <dbReference type="EMBL" id="EJU02532.1"/>
    </source>
</evidence>
<dbReference type="Pfam" id="PF00443">
    <property type="entry name" value="UCH"/>
    <property type="match status" value="2"/>
</dbReference>
<dbReference type="AlphaFoldDB" id="M5G9J1"/>
<dbReference type="InterPro" id="IPR001394">
    <property type="entry name" value="Peptidase_C19_UCH"/>
</dbReference>
<dbReference type="InterPro" id="IPR025305">
    <property type="entry name" value="UCH_repeat_domain"/>
</dbReference>
<evidence type="ECO:0000256" key="2">
    <source>
        <dbReference type="ARBA" id="ARBA00012759"/>
    </source>
</evidence>
<dbReference type="PANTHER" id="PTHR43982">
    <property type="entry name" value="UBIQUITIN CARBOXYL-TERMINAL HYDROLASE"/>
    <property type="match status" value="1"/>
</dbReference>
<dbReference type="GeneID" id="63692279"/>
<name>M5G9J1_DACPD</name>
<keyword evidence="7" id="KW-0175">Coiled coil</keyword>
<dbReference type="Proteomes" id="UP000030653">
    <property type="component" value="Unassembled WGS sequence"/>
</dbReference>
<keyword evidence="5" id="KW-0378">Hydrolase</keyword>